<dbReference type="AlphaFoldDB" id="F5XMK3"/>
<dbReference type="HOGENOM" id="CLU_2917500_0_0_11"/>
<accession>F5XMK3</accession>
<proteinExistence type="predicted"/>
<sequence>MLAVVDTAGDFRDLSSAHEWMDDSDPVLKGKGFLRSGLALFVDDEPDAPWVLLAREVVTPG</sequence>
<dbReference type="EMBL" id="AP012204">
    <property type="protein sequence ID" value="BAK33926.1"/>
    <property type="molecule type" value="Genomic_DNA"/>
</dbReference>
<keyword evidence="2" id="KW-1185">Reference proteome</keyword>
<name>F5XMK3_MICPN</name>
<protein>
    <submittedName>
        <fullName evidence="1">Uncharacterized protein</fullName>
    </submittedName>
</protein>
<dbReference type="KEGG" id="mph:MLP_09120"/>
<reference evidence="1 2" key="1">
    <citation type="submission" date="2011-05" db="EMBL/GenBank/DDBJ databases">
        <title>Whole genome sequence of Microlunatus phosphovorus NM-1.</title>
        <authorList>
            <person name="Hosoyama A."/>
            <person name="Sasaki K."/>
            <person name="Harada T."/>
            <person name="Igarashi R."/>
            <person name="Kawakoshi A."/>
            <person name="Sasagawa M."/>
            <person name="Fukada J."/>
            <person name="Nakamura S."/>
            <person name="Katano Y."/>
            <person name="Hanada S."/>
            <person name="Kamagata Y."/>
            <person name="Nakamura N."/>
            <person name="Yamazaki S."/>
            <person name="Fujita N."/>
        </authorList>
    </citation>
    <scope>NUCLEOTIDE SEQUENCE [LARGE SCALE GENOMIC DNA]</scope>
    <source>
        <strain evidence="2">ATCC 700054 / DSM 10555 / JCM 9379 / NBRC 101784 / NCIMB 13414 / VKM Ac-1990 / NM-1</strain>
    </source>
</reference>
<evidence type="ECO:0000313" key="2">
    <source>
        <dbReference type="Proteomes" id="UP000007947"/>
    </source>
</evidence>
<gene>
    <name evidence="1" type="ordered locus">MLP_09120</name>
</gene>
<evidence type="ECO:0000313" key="1">
    <source>
        <dbReference type="EMBL" id="BAK33926.1"/>
    </source>
</evidence>
<organism evidence="1 2">
    <name type="scientific">Microlunatus phosphovorus (strain ATCC 700054 / DSM 10555 / JCM 9379 / NBRC 101784 / NCIMB 13414 / VKM Ac-1990 / NM-1)</name>
    <dbReference type="NCBI Taxonomy" id="1032480"/>
    <lineage>
        <taxon>Bacteria</taxon>
        <taxon>Bacillati</taxon>
        <taxon>Actinomycetota</taxon>
        <taxon>Actinomycetes</taxon>
        <taxon>Propionibacteriales</taxon>
        <taxon>Propionibacteriaceae</taxon>
        <taxon>Microlunatus</taxon>
    </lineage>
</organism>
<dbReference type="Proteomes" id="UP000007947">
    <property type="component" value="Chromosome"/>
</dbReference>
<dbReference type="STRING" id="1032480.MLP_09120"/>